<evidence type="ECO:0000259" key="2">
    <source>
        <dbReference type="PROSITE" id="PS50097"/>
    </source>
</evidence>
<dbReference type="PROSITE" id="PS50097">
    <property type="entry name" value="BTB"/>
    <property type="match status" value="1"/>
</dbReference>
<keyword evidence="4" id="KW-1185">Reference proteome</keyword>
<dbReference type="AlphaFoldDB" id="A0A8H4KF37"/>
<feature type="compositionally biased region" description="Basic and acidic residues" evidence="1">
    <location>
        <begin position="350"/>
        <end position="359"/>
    </location>
</feature>
<feature type="region of interest" description="Disordered" evidence="1">
    <location>
        <begin position="1"/>
        <end position="98"/>
    </location>
</feature>
<comment type="caution">
    <text evidence="3">The sequence shown here is derived from an EMBL/GenBank/DDBJ whole genome shotgun (WGS) entry which is preliminary data.</text>
</comment>
<dbReference type="Pfam" id="PF00651">
    <property type="entry name" value="BTB"/>
    <property type="match status" value="1"/>
</dbReference>
<reference evidence="3 4" key="1">
    <citation type="submission" date="2020-01" db="EMBL/GenBank/DDBJ databases">
        <title>Identification and distribution of gene clusters putatively required for synthesis of sphingolipid metabolism inhibitors in phylogenetically diverse species of the filamentous fungus Fusarium.</title>
        <authorList>
            <person name="Kim H.-S."/>
            <person name="Busman M."/>
            <person name="Brown D.W."/>
            <person name="Divon H."/>
            <person name="Uhlig S."/>
            <person name="Proctor R.H."/>
        </authorList>
    </citation>
    <scope>NUCLEOTIDE SEQUENCE [LARGE SCALE GENOMIC DNA]</scope>
    <source>
        <strain evidence="3 4">NRRL 20459</strain>
    </source>
</reference>
<proteinExistence type="predicted"/>
<gene>
    <name evidence="3" type="ORF">FALBO_16729</name>
</gene>
<evidence type="ECO:0000313" key="3">
    <source>
        <dbReference type="EMBL" id="KAF4448956.1"/>
    </source>
</evidence>
<protein>
    <recommendedName>
        <fullName evidence="2">BTB domain-containing protein</fullName>
    </recommendedName>
</protein>
<evidence type="ECO:0000313" key="4">
    <source>
        <dbReference type="Proteomes" id="UP000554235"/>
    </source>
</evidence>
<dbReference type="Gene3D" id="3.30.710.10">
    <property type="entry name" value="Potassium Channel Kv1.1, Chain A"/>
    <property type="match status" value="1"/>
</dbReference>
<feature type="region of interest" description="Disordered" evidence="1">
    <location>
        <begin position="350"/>
        <end position="391"/>
    </location>
</feature>
<evidence type="ECO:0000256" key="1">
    <source>
        <dbReference type="SAM" id="MobiDB-lite"/>
    </source>
</evidence>
<dbReference type="Proteomes" id="UP000554235">
    <property type="component" value="Unassembled WGS sequence"/>
</dbReference>
<feature type="domain" description="BTB" evidence="2">
    <location>
        <begin position="140"/>
        <end position="206"/>
    </location>
</feature>
<organism evidence="3 4">
    <name type="scientific">Fusarium albosuccineum</name>
    <dbReference type="NCBI Taxonomy" id="1237068"/>
    <lineage>
        <taxon>Eukaryota</taxon>
        <taxon>Fungi</taxon>
        <taxon>Dikarya</taxon>
        <taxon>Ascomycota</taxon>
        <taxon>Pezizomycotina</taxon>
        <taxon>Sordariomycetes</taxon>
        <taxon>Hypocreomycetidae</taxon>
        <taxon>Hypocreales</taxon>
        <taxon>Nectriaceae</taxon>
        <taxon>Fusarium</taxon>
        <taxon>Fusarium decemcellulare species complex</taxon>
    </lineage>
</organism>
<feature type="compositionally biased region" description="Low complexity" evidence="1">
    <location>
        <begin position="70"/>
        <end position="91"/>
    </location>
</feature>
<dbReference type="InterPro" id="IPR011333">
    <property type="entry name" value="SKP1/BTB/POZ_sf"/>
</dbReference>
<dbReference type="SUPFAM" id="SSF54695">
    <property type="entry name" value="POZ domain"/>
    <property type="match status" value="1"/>
</dbReference>
<dbReference type="EMBL" id="JAADYS010003260">
    <property type="protein sequence ID" value="KAF4448956.1"/>
    <property type="molecule type" value="Genomic_DNA"/>
</dbReference>
<dbReference type="InterPro" id="IPR000210">
    <property type="entry name" value="BTB/POZ_dom"/>
</dbReference>
<accession>A0A8H4KF37</accession>
<sequence length="391" mass="43495">MEHVSIDGRRRTSSKASAPLAKPPRKLETPPEKLRPASPPKRNPWGSSLKTITKPAAEMFPPLPKPQAPLSPAKTPVPSASRASSISSSSELRSRDEGSVAVIATTPASPSSNTSTTSRHILEAAASRATENLWKCPFGADVVVHVGSMIFRAHRNIVEPESGWFRENLPPPNLDGSPVEVYMAFAPEAVAHCLRFIYTKKIEICEYNKEQPWNVTHLPRCVLGYCAAVFLRVTRMTNRLLQIVKNTSIELGTLFSWHYRSALGILYHERPKRLMMPMRLAMASVLDAVVYWLIRQPLFLSVIRTTWEEVLQTAVLDIAEYRRLLREANPYTNSVLPNEAAIKKLFAEADKGKEKKSRVSAENGEASSHEKSGDLQRQASLKSGRARRGSL</sequence>
<dbReference type="OrthoDB" id="4845755at2759"/>
<feature type="compositionally biased region" description="Basic and acidic residues" evidence="1">
    <location>
        <begin position="25"/>
        <end position="35"/>
    </location>
</feature>
<name>A0A8H4KF37_9HYPO</name>
<feature type="compositionally biased region" description="Basic and acidic residues" evidence="1">
    <location>
        <begin position="1"/>
        <end position="10"/>
    </location>
</feature>
<dbReference type="CDD" id="cd18186">
    <property type="entry name" value="BTB_POZ_ZBTB_KLHL-like"/>
    <property type="match status" value="1"/>
</dbReference>